<organism evidence="1 2">
    <name type="scientific">Legionella shakespearei DSM 23087</name>
    <dbReference type="NCBI Taxonomy" id="1122169"/>
    <lineage>
        <taxon>Bacteria</taxon>
        <taxon>Pseudomonadati</taxon>
        <taxon>Pseudomonadota</taxon>
        <taxon>Gammaproteobacteria</taxon>
        <taxon>Legionellales</taxon>
        <taxon>Legionellaceae</taxon>
        <taxon>Legionella</taxon>
    </lineage>
</organism>
<protein>
    <submittedName>
        <fullName evidence="1">Uncharacterized protein</fullName>
    </submittedName>
</protein>
<gene>
    <name evidence="1" type="ORF">Lsha_1780</name>
</gene>
<reference evidence="1 2" key="1">
    <citation type="submission" date="2015-11" db="EMBL/GenBank/DDBJ databases">
        <title>Genomic analysis of 38 Legionella species identifies large and diverse effector repertoires.</title>
        <authorList>
            <person name="Burstein D."/>
            <person name="Amaro F."/>
            <person name="Zusman T."/>
            <person name="Lifshitz Z."/>
            <person name="Cohen O."/>
            <person name="Gilbert J.A."/>
            <person name="Pupko T."/>
            <person name="Shuman H.A."/>
            <person name="Segal G."/>
        </authorList>
    </citation>
    <scope>NUCLEOTIDE SEQUENCE [LARGE SCALE GENOMIC DNA]</scope>
    <source>
        <strain evidence="1 2">ATCC 49655</strain>
    </source>
</reference>
<name>A0A0W0YTP4_9GAMM</name>
<dbReference type="RefSeq" id="WP_018576041.1">
    <property type="nucleotide sequence ID" value="NZ_KB892382.1"/>
</dbReference>
<dbReference type="PATRIC" id="fig|1122169.6.peg.2042"/>
<evidence type="ECO:0000313" key="2">
    <source>
        <dbReference type="Proteomes" id="UP000054600"/>
    </source>
</evidence>
<keyword evidence="2" id="KW-1185">Reference proteome</keyword>
<dbReference type="AlphaFoldDB" id="A0A0W0YTP4"/>
<accession>A0A0W0YTP4</accession>
<evidence type="ECO:0000313" key="1">
    <source>
        <dbReference type="EMBL" id="KTD60030.1"/>
    </source>
</evidence>
<proteinExistence type="predicted"/>
<dbReference type="OrthoDB" id="9903107at2"/>
<dbReference type="Proteomes" id="UP000054600">
    <property type="component" value="Unassembled WGS sequence"/>
</dbReference>
<dbReference type="EMBL" id="LNYW01000046">
    <property type="protein sequence ID" value="KTD60030.1"/>
    <property type="molecule type" value="Genomic_DNA"/>
</dbReference>
<comment type="caution">
    <text evidence="1">The sequence shown here is derived from an EMBL/GenBank/DDBJ whole genome shotgun (WGS) entry which is preliminary data.</text>
</comment>
<sequence length="148" mass="16920">MKPERLLAKYSLFQNDTSEEQYIKMKDAFGLLLNRTAERCRKYCQHRSDQERYASVCDAAVPGLIARRAMIDSSIDRVLLELEKIDALNRVDEKIAAIKVYAKGLAETPFNALFMVILSGELKKRWLPMAEDPIPTAEFNASNNLTMF</sequence>